<evidence type="ECO:0000256" key="10">
    <source>
        <dbReference type="ARBA" id="ARBA00049111"/>
    </source>
</evidence>
<dbReference type="InterPro" id="IPR015422">
    <property type="entry name" value="PyrdxlP-dep_Trfase_small"/>
</dbReference>
<dbReference type="SUPFAM" id="SSF53383">
    <property type="entry name" value="PLP-dependent transferases"/>
    <property type="match status" value="1"/>
</dbReference>
<evidence type="ECO:0000256" key="11">
    <source>
        <dbReference type="RuleBase" id="RU003560"/>
    </source>
</evidence>
<dbReference type="InterPro" id="IPR015424">
    <property type="entry name" value="PyrdxlP-dep_Trfase"/>
</dbReference>
<protein>
    <recommendedName>
        <fullName evidence="6 12">Diaminobutyrate--2-oxoglutarate transaminase</fullName>
        <ecNumber evidence="5 12">2.6.1.76</ecNumber>
    </recommendedName>
    <alternativeName>
        <fullName evidence="12">DABA aminotransferase</fullName>
    </alternativeName>
</protein>
<organism evidence="13 14">
    <name type="scientific">Actinosynnema pretiosum subsp. pretiosum</name>
    <dbReference type="NCBI Taxonomy" id="103721"/>
    <lineage>
        <taxon>Bacteria</taxon>
        <taxon>Bacillati</taxon>
        <taxon>Actinomycetota</taxon>
        <taxon>Actinomycetes</taxon>
        <taxon>Pseudonocardiales</taxon>
        <taxon>Pseudonocardiaceae</taxon>
        <taxon>Actinosynnema</taxon>
    </lineage>
</organism>
<evidence type="ECO:0000313" key="14">
    <source>
        <dbReference type="Proteomes" id="UP000677152"/>
    </source>
</evidence>
<comment type="catalytic activity">
    <reaction evidence="10 12">
        <text>L-2,4-diaminobutanoate + 2-oxoglutarate = L-aspartate 4-semialdehyde + L-glutamate</text>
        <dbReference type="Rhea" id="RHEA:11160"/>
        <dbReference type="ChEBI" id="CHEBI:16810"/>
        <dbReference type="ChEBI" id="CHEBI:29985"/>
        <dbReference type="ChEBI" id="CHEBI:58761"/>
        <dbReference type="ChEBI" id="CHEBI:537519"/>
        <dbReference type="EC" id="2.6.1.76"/>
    </reaction>
</comment>
<comment type="function">
    <text evidence="2 12">Catalyzes reversively the conversion of L-aspartate beta-semialdehyde (ASA) to L-2,4-diaminobutyrate (DABA) by transamination with L-glutamate.</text>
</comment>
<dbReference type="InterPro" id="IPR012773">
    <property type="entry name" value="Ectoine_EctB"/>
</dbReference>
<evidence type="ECO:0000256" key="5">
    <source>
        <dbReference type="ARBA" id="ARBA00013155"/>
    </source>
</evidence>
<evidence type="ECO:0000256" key="7">
    <source>
        <dbReference type="ARBA" id="ARBA00022576"/>
    </source>
</evidence>
<dbReference type="Pfam" id="PF00202">
    <property type="entry name" value="Aminotran_3"/>
    <property type="match status" value="1"/>
</dbReference>
<reference evidence="13" key="1">
    <citation type="submission" date="2021-04" db="EMBL/GenBank/DDBJ databases">
        <title>Genomic sequence of Actinosynnema pretiosum subsp. pretiosum ATCC 31280 (C-14919).</title>
        <authorList>
            <person name="Bai L."/>
            <person name="Wang X."/>
            <person name="Xiao Y."/>
        </authorList>
    </citation>
    <scope>NUCLEOTIDE SEQUENCE</scope>
    <source>
        <strain evidence="13">ATCC 31280</strain>
    </source>
</reference>
<name>A0AA45LCK4_9PSEU</name>
<evidence type="ECO:0000256" key="1">
    <source>
        <dbReference type="ARBA" id="ARBA00001933"/>
    </source>
</evidence>
<accession>A0AA45LCK4</accession>
<dbReference type="Gene3D" id="3.40.640.10">
    <property type="entry name" value="Type I PLP-dependent aspartate aminotransferase-like (Major domain)"/>
    <property type="match status" value="1"/>
</dbReference>
<comment type="cofactor">
    <cofactor evidence="1 12">
        <name>pyridoxal 5'-phosphate</name>
        <dbReference type="ChEBI" id="CHEBI:597326"/>
    </cofactor>
</comment>
<dbReference type="GO" id="GO:0047307">
    <property type="term" value="F:diaminobutyrate-pyruvate transaminase activity"/>
    <property type="evidence" value="ECO:0007669"/>
    <property type="project" value="InterPro"/>
</dbReference>
<keyword evidence="9 11" id="KW-0663">Pyridoxal phosphate</keyword>
<dbReference type="PANTHER" id="PTHR43552">
    <property type="entry name" value="DIAMINOBUTYRATE--2-OXOGLUTARATE AMINOTRANSFERASE"/>
    <property type="match status" value="1"/>
</dbReference>
<dbReference type="InterPro" id="IPR049704">
    <property type="entry name" value="Aminotrans_3_PPA_site"/>
</dbReference>
<dbReference type="AlphaFoldDB" id="A0AA45LCK4"/>
<dbReference type="NCBIfam" id="TIGR00709">
    <property type="entry name" value="dat"/>
    <property type="match status" value="1"/>
</dbReference>
<dbReference type="PROSITE" id="PS00600">
    <property type="entry name" value="AA_TRANSFER_CLASS_3"/>
    <property type="match status" value="1"/>
</dbReference>
<evidence type="ECO:0000256" key="2">
    <source>
        <dbReference type="ARBA" id="ARBA00002189"/>
    </source>
</evidence>
<dbReference type="EC" id="2.6.1.76" evidence="5 12"/>
<dbReference type="InterPro" id="IPR004637">
    <property type="entry name" value="Dat"/>
</dbReference>
<keyword evidence="7 12" id="KW-0032">Aminotransferase</keyword>
<dbReference type="NCBIfam" id="NF006733">
    <property type="entry name" value="PRK09264.1"/>
    <property type="match status" value="1"/>
</dbReference>
<dbReference type="PANTHER" id="PTHR43552:SF2">
    <property type="entry name" value="DIAMINOBUTYRATE--2-OXOGLUTARATE TRANSAMINASE"/>
    <property type="match status" value="1"/>
</dbReference>
<evidence type="ECO:0000256" key="8">
    <source>
        <dbReference type="ARBA" id="ARBA00022679"/>
    </source>
</evidence>
<sequence>MRSSQSGQVRRIDALTRRKTGVLRLSGTDVQSSLYEKYESEVRSYCRLIPHELTKATNAYVHTSAGIRYIDFFSGCGALNYGHNDPDMRNALVEYISGDGIAHSLDFHSESKGAFIKEFADKILLPRGLDYKIQFTGPTGTNAVEAALKLARKATGRVNVVAFTNSFHGVSLGSLAATANQHHRGVSGIALSGVSRAPYADYFGREVDTLPWLEQMLSDPSSGIDPPAAIIVETVQGEGGLNCASAEWLRRLRALATRHGALLIVDDVQAGCGRTGSFFSFEFAEIVPDIVVLAKSLSGFGIPLAAVLLRPELDVWQAAEHNGTFRGNNHAFVTARLAIAKFWSDSSFSASVEAKSRAVGAVLDSLQHRTGRLRKGRGLMQGLRCQKAESAAEIQRRCLEAGLLLERSGPHDEVLKLMPPLTIEDEVLEEGLSRFSEVALSVRDDS</sequence>
<keyword evidence="8 12" id="KW-0808">Transferase</keyword>
<evidence type="ECO:0000256" key="6">
    <source>
        <dbReference type="ARBA" id="ARBA00014798"/>
    </source>
</evidence>
<dbReference type="Proteomes" id="UP000677152">
    <property type="component" value="Chromosome"/>
</dbReference>
<proteinExistence type="inferred from homology"/>
<dbReference type="GO" id="GO:0030170">
    <property type="term" value="F:pyridoxal phosphate binding"/>
    <property type="evidence" value="ECO:0007669"/>
    <property type="project" value="InterPro"/>
</dbReference>
<evidence type="ECO:0000313" key="13">
    <source>
        <dbReference type="EMBL" id="QUF07839.1"/>
    </source>
</evidence>
<evidence type="ECO:0000256" key="3">
    <source>
        <dbReference type="ARBA" id="ARBA00004946"/>
    </source>
</evidence>
<dbReference type="InterPro" id="IPR015421">
    <property type="entry name" value="PyrdxlP-dep_Trfase_major"/>
</dbReference>
<dbReference type="GO" id="GO:0045303">
    <property type="term" value="F:diaminobutyrate-2-oxoglutarate transaminase activity"/>
    <property type="evidence" value="ECO:0007669"/>
    <property type="project" value="UniProtKB-EC"/>
</dbReference>
<evidence type="ECO:0000256" key="4">
    <source>
        <dbReference type="ARBA" id="ARBA00008954"/>
    </source>
</evidence>
<evidence type="ECO:0000256" key="12">
    <source>
        <dbReference type="RuleBase" id="RU365034"/>
    </source>
</evidence>
<evidence type="ECO:0000256" key="9">
    <source>
        <dbReference type="ARBA" id="ARBA00022898"/>
    </source>
</evidence>
<dbReference type="InterPro" id="IPR005814">
    <property type="entry name" value="Aminotrans_3"/>
</dbReference>
<dbReference type="GO" id="GO:0019491">
    <property type="term" value="P:ectoine biosynthetic process"/>
    <property type="evidence" value="ECO:0007669"/>
    <property type="project" value="InterPro"/>
</dbReference>
<dbReference type="CDD" id="cd00610">
    <property type="entry name" value="OAT_like"/>
    <property type="match status" value="1"/>
</dbReference>
<dbReference type="EMBL" id="CP073249">
    <property type="protein sequence ID" value="QUF07839.1"/>
    <property type="molecule type" value="Genomic_DNA"/>
</dbReference>
<dbReference type="PIRSF" id="PIRSF000521">
    <property type="entry name" value="Transaminase_4ab_Lys_Orn"/>
    <property type="match status" value="1"/>
</dbReference>
<gene>
    <name evidence="13" type="primary">ectB</name>
    <name evidence="13" type="ORF">KCV87_09885</name>
</gene>
<comment type="similarity">
    <text evidence="4 11">Belongs to the class-III pyridoxal-phosphate-dependent aminotransferase family.</text>
</comment>
<dbReference type="Gene3D" id="3.90.1150.10">
    <property type="entry name" value="Aspartate Aminotransferase, domain 1"/>
    <property type="match status" value="1"/>
</dbReference>
<comment type="pathway">
    <text evidence="3 12">Amine and polyamine biosynthesis; ectoine biosynthesis; L-ectoine from L-aspartate 4-semialdehyde: step 1/3.</text>
</comment>
<dbReference type="NCBIfam" id="TIGR02407">
    <property type="entry name" value="ectoine_ectB"/>
    <property type="match status" value="1"/>
</dbReference>